<dbReference type="PANTHER" id="PTHR28241">
    <property type="entry name" value="MITOCHONDRIAL IMPORT PROTEIN 1"/>
    <property type="match status" value="1"/>
</dbReference>
<feature type="region of interest" description="Disordered" evidence="1">
    <location>
        <begin position="49"/>
        <end position="71"/>
    </location>
</feature>
<dbReference type="GO" id="GO:0045040">
    <property type="term" value="P:protein insertion into mitochondrial outer membrane"/>
    <property type="evidence" value="ECO:0007669"/>
    <property type="project" value="TreeGrafter"/>
</dbReference>
<dbReference type="AlphaFoldDB" id="A0A4S8V131"/>
<proteinExistence type="predicted"/>
<evidence type="ECO:0000313" key="2">
    <source>
        <dbReference type="EMBL" id="THW04378.1"/>
    </source>
</evidence>
<protein>
    <submittedName>
        <fullName evidence="2">TOM13-domain-containing protein</fullName>
    </submittedName>
</protein>
<gene>
    <name evidence="2" type="ORF">D6D24_10555</name>
</gene>
<dbReference type="Pfam" id="PF08219">
    <property type="entry name" value="TOM13"/>
    <property type="match status" value="1"/>
</dbReference>
<sequence length="158" mass="17676">ASTLYIKPSTTSPPTEHLLHQLRNTTRHPQVDIMAADQRDIYDSMTMQSDSETYDQPDISSPSSPSSDSASPLILYSPPTFWGLARGAAINLLLPFVNGLMLGFGELFANELAFRFGWSNTKIFPSHRRVGPGVEMRTDPIEKRRRNGQEMDAYTSLE</sequence>
<feature type="non-terminal residue" evidence="2">
    <location>
        <position position="1"/>
    </location>
</feature>
<dbReference type="Proteomes" id="UP000308014">
    <property type="component" value="Unassembled WGS sequence"/>
</dbReference>
<dbReference type="EMBL" id="QZAJ01000984">
    <property type="protein sequence ID" value="THW04378.1"/>
    <property type="molecule type" value="Genomic_DNA"/>
</dbReference>
<evidence type="ECO:0000313" key="3">
    <source>
        <dbReference type="Proteomes" id="UP000308014"/>
    </source>
</evidence>
<name>A0A4S8V131_AURPU</name>
<dbReference type="PANTHER" id="PTHR28241:SF1">
    <property type="entry name" value="MITOCHONDRIAL IMPORT PROTEIN 1"/>
    <property type="match status" value="1"/>
</dbReference>
<evidence type="ECO:0000256" key="1">
    <source>
        <dbReference type="SAM" id="MobiDB-lite"/>
    </source>
</evidence>
<dbReference type="GO" id="GO:0070096">
    <property type="term" value="P:mitochondrial outer membrane translocase complex assembly"/>
    <property type="evidence" value="ECO:0007669"/>
    <property type="project" value="TreeGrafter"/>
</dbReference>
<reference evidence="2 3" key="1">
    <citation type="submission" date="2018-10" db="EMBL/GenBank/DDBJ databases">
        <title>Fifty Aureobasidium pullulans genomes reveal a recombining polyextremotolerant generalist.</title>
        <authorList>
            <person name="Gostincar C."/>
            <person name="Turk M."/>
            <person name="Zajc J."/>
            <person name="Gunde-Cimerman N."/>
        </authorList>
    </citation>
    <scope>NUCLEOTIDE SEQUENCE [LARGE SCALE GENOMIC DNA]</scope>
    <source>
        <strain evidence="2 3">EXF-11318</strain>
    </source>
</reference>
<organism evidence="2 3">
    <name type="scientific">Aureobasidium pullulans</name>
    <name type="common">Black yeast</name>
    <name type="synonym">Pullularia pullulans</name>
    <dbReference type="NCBI Taxonomy" id="5580"/>
    <lineage>
        <taxon>Eukaryota</taxon>
        <taxon>Fungi</taxon>
        <taxon>Dikarya</taxon>
        <taxon>Ascomycota</taxon>
        <taxon>Pezizomycotina</taxon>
        <taxon>Dothideomycetes</taxon>
        <taxon>Dothideomycetidae</taxon>
        <taxon>Dothideales</taxon>
        <taxon>Saccotheciaceae</taxon>
        <taxon>Aureobasidium</taxon>
    </lineage>
</organism>
<comment type="caution">
    <text evidence="2">The sequence shown here is derived from an EMBL/GenBank/DDBJ whole genome shotgun (WGS) entry which is preliminary data.</text>
</comment>
<dbReference type="GO" id="GO:0005741">
    <property type="term" value="C:mitochondrial outer membrane"/>
    <property type="evidence" value="ECO:0007669"/>
    <property type="project" value="InterPro"/>
</dbReference>
<dbReference type="InterPro" id="IPR013262">
    <property type="entry name" value="OMP_MIM1/TOM13_mt"/>
</dbReference>
<accession>A0A4S8V131</accession>
<feature type="compositionally biased region" description="Low complexity" evidence="1">
    <location>
        <begin position="57"/>
        <end position="71"/>
    </location>
</feature>